<name>A0ABT8L9S0_9BACT</name>
<feature type="chain" id="PRO_5045645190" evidence="1">
    <location>
        <begin position="28"/>
        <end position="182"/>
    </location>
</feature>
<dbReference type="InterPro" id="IPR025419">
    <property type="entry name" value="DUF4142"/>
</dbReference>
<feature type="domain" description="DUF4142" evidence="2">
    <location>
        <begin position="34"/>
        <end position="174"/>
    </location>
</feature>
<evidence type="ECO:0000313" key="3">
    <source>
        <dbReference type="EMBL" id="MDN5214498.1"/>
    </source>
</evidence>
<dbReference type="Pfam" id="PF13628">
    <property type="entry name" value="DUF4142"/>
    <property type="match status" value="1"/>
</dbReference>
<gene>
    <name evidence="3" type="ORF">QQ020_20625</name>
</gene>
<accession>A0ABT8L9S0</accession>
<proteinExistence type="predicted"/>
<evidence type="ECO:0000256" key="1">
    <source>
        <dbReference type="SAM" id="SignalP"/>
    </source>
</evidence>
<comment type="caution">
    <text evidence="3">The sequence shown here is derived from an EMBL/GenBank/DDBJ whole genome shotgun (WGS) entry which is preliminary data.</text>
</comment>
<evidence type="ECO:0000259" key="2">
    <source>
        <dbReference type="Pfam" id="PF13628"/>
    </source>
</evidence>
<dbReference type="PANTHER" id="PTHR38593">
    <property type="entry name" value="BLR2558 PROTEIN"/>
    <property type="match status" value="1"/>
</dbReference>
<reference evidence="3" key="1">
    <citation type="submission" date="2023-06" db="EMBL/GenBank/DDBJ databases">
        <title>Genomic of Agaribacillus aureum.</title>
        <authorList>
            <person name="Wang G."/>
        </authorList>
    </citation>
    <scope>NUCLEOTIDE SEQUENCE</scope>
    <source>
        <strain evidence="3">BMA12</strain>
    </source>
</reference>
<dbReference type="RefSeq" id="WP_346759831.1">
    <property type="nucleotide sequence ID" value="NZ_JAUJEB010000004.1"/>
</dbReference>
<dbReference type="InterPro" id="IPR012347">
    <property type="entry name" value="Ferritin-like"/>
</dbReference>
<protein>
    <submittedName>
        <fullName evidence="3">DUF4142 domain-containing protein</fullName>
    </submittedName>
</protein>
<feature type="signal peptide" evidence="1">
    <location>
        <begin position="1"/>
        <end position="27"/>
    </location>
</feature>
<dbReference type="EMBL" id="JAUJEB010000004">
    <property type="protein sequence ID" value="MDN5214498.1"/>
    <property type="molecule type" value="Genomic_DNA"/>
</dbReference>
<sequence>MKMIKLFVKVNLLLLAIMLMQALPILAQENPTLSDPEVAHVAVVANQIDISYAEIAKKRSKNKAVLKFAETMANDHNAVIDQAAALAEKLGVTPKDNAVSQQLLADAEKTRKTLEASSRKAFDKTYIDNEVAYHKAVIAAVKGLLIPETENAELKELLQNVMPALETHLKHAEKVQKEFEGK</sequence>
<dbReference type="Gene3D" id="1.20.1260.10">
    <property type="match status" value="1"/>
</dbReference>
<dbReference type="PANTHER" id="PTHR38593:SF1">
    <property type="entry name" value="BLR2558 PROTEIN"/>
    <property type="match status" value="1"/>
</dbReference>
<organism evidence="3 4">
    <name type="scientific">Agaribacillus aureus</name>
    <dbReference type="NCBI Taxonomy" id="3051825"/>
    <lineage>
        <taxon>Bacteria</taxon>
        <taxon>Pseudomonadati</taxon>
        <taxon>Bacteroidota</taxon>
        <taxon>Cytophagia</taxon>
        <taxon>Cytophagales</taxon>
        <taxon>Splendidivirgaceae</taxon>
        <taxon>Agaribacillus</taxon>
    </lineage>
</organism>
<evidence type="ECO:0000313" key="4">
    <source>
        <dbReference type="Proteomes" id="UP001172083"/>
    </source>
</evidence>
<dbReference type="Proteomes" id="UP001172083">
    <property type="component" value="Unassembled WGS sequence"/>
</dbReference>
<keyword evidence="1" id="KW-0732">Signal</keyword>
<keyword evidence="4" id="KW-1185">Reference proteome</keyword>